<accession>A0A1C7MF59</accession>
<dbReference type="Gene3D" id="2.60.40.1820">
    <property type="match status" value="1"/>
</dbReference>
<evidence type="ECO:0008006" key="5">
    <source>
        <dbReference type="Google" id="ProtNLM"/>
    </source>
</evidence>
<keyword evidence="4" id="KW-1185">Reference proteome</keyword>
<proteinExistence type="predicted"/>
<gene>
    <name evidence="3" type="ORF">A0H81_04355</name>
</gene>
<dbReference type="SUPFAM" id="SSF117070">
    <property type="entry name" value="LEA14-like"/>
    <property type="match status" value="1"/>
</dbReference>
<comment type="caution">
    <text evidence="3">The sequence shown here is derived from an EMBL/GenBank/DDBJ whole genome shotgun (WGS) entry which is preliminary data.</text>
</comment>
<dbReference type="OMA" id="DAPFNPY"/>
<organism evidence="3 4">
    <name type="scientific">Grifola frondosa</name>
    <name type="common">Maitake</name>
    <name type="synonym">Polyporus frondosus</name>
    <dbReference type="NCBI Taxonomy" id="5627"/>
    <lineage>
        <taxon>Eukaryota</taxon>
        <taxon>Fungi</taxon>
        <taxon>Dikarya</taxon>
        <taxon>Basidiomycota</taxon>
        <taxon>Agaricomycotina</taxon>
        <taxon>Agaricomycetes</taxon>
        <taxon>Polyporales</taxon>
        <taxon>Grifolaceae</taxon>
        <taxon>Grifola</taxon>
    </lineage>
</organism>
<keyword evidence="2" id="KW-0472">Membrane</keyword>
<feature type="transmembrane region" description="Helical" evidence="2">
    <location>
        <begin position="112"/>
        <end position="135"/>
    </location>
</feature>
<evidence type="ECO:0000313" key="3">
    <source>
        <dbReference type="EMBL" id="OBZ75448.1"/>
    </source>
</evidence>
<dbReference type="AlphaFoldDB" id="A0A1C7MF59"/>
<dbReference type="OrthoDB" id="20273at2759"/>
<dbReference type="STRING" id="5627.A0A1C7MF59"/>
<evidence type="ECO:0000256" key="2">
    <source>
        <dbReference type="SAM" id="Phobius"/>
    </source>
</evidence>
<dbReference type="Proteomes" id="UP000092993">
    <property type="component" value="Unassembled WGS sequence"/>
</dbReference>
<protein>
    <recommendedName>
        <fullName evidence="5">Late embryogenesis abundant protein LEA-2 subgroup domain-containing protein</fullName>
    </recommendedName>
</protein>
<evidence type="ECO:0000313" key="4">
    <source>
        <dbReference type="Proteomes" id="UP000092993"/>
    </source>
</evidence>
<evidence type="ECO:0000256" key="1">
    <source>
        <dbReference type="SAM" id="MobiDB-lite"/>
    </source>
</evidence>
<keyword evidence="2" id="KW-1133">Transmembrane helix</keyword>
<feature type="compositionally biased region" description="Low complexity" evidence="1">
    <location>
        <begin position="1"/>
        <end position="18"/>
    </location>
</feature>
<sequence>MAYRPNQYSEPQYPQQYQDAPFNPYETQQPHPTYDQGGYGYGDTNDAGRYGGFTDDPSGRAKERDRSVFENDDTVPSRPVGPRTSSNMRRWRYDHQGNLWTKGGRGRCFGRFFCCTIMIFVFIVLSILLSLALWLRPPNVVIAKPSLDATSANAFQFSSTGLNISIPINISVNNPDYFSVVLKKVDAQLFYPLNNTDIGGGSLSDVNFASHTETNFTLPLVVEYKLSDDPNGDILLDLAKRCGVIPGTSASSVTIDYKITLGIKVLVIPVNPVINDSISFSCDLSSSLSAIEGLLKAAGINIGSLLLDLRDSSAS</sequence>
<name>A0A1C7MF59_GRIFR</name>
<feature type="compositionally biased region" description="Basic and acidic residues" evidence="1">
    <location>
        <begin position="57"/>
        <end position="69"/>
    </location>
</feature>
<reference evidence="3 4" key="1">
    <citation type="submission" date="2016-03" db="EMBL/GenBank/DDBJ databases">
        <title>Whole genome sequencing of Grifola frondosa 9006-11.</title>
        <authorList>
            <person name="Min B."/>
            <person name="Park H."/>
            <person name="Kim J.-G."/>
            <person name="Cho H."/>
            <person name="Oh Y.-L."/>
            <person name="Kong W.-S."/>
            <person name="Choi I.-G."/>
        </authorList>
    </citation>
    <scope>NUCLEOTIDE SEQUENCE [LARGE SCALE GENOMIC DNA]</scope>
    <source>
        <strain evidence="3 4">9006-11</strain>
    </source>
</reference>
<feature type="region of interest" description="Disordered" evidence="1">
    <location>
        <begin position="1"/>
        <end position="88"/>
    </location>
</feature>
<keyword evidence="2" id="KW-0812">Transmembrane</keyword>
<dbReference type="EMBL" id="LUGG01000004">
    <property type="protein sequence ID" value="OBZ75448.1"/>
    <property type="molecule type" value="Genomic_DNA"/>
</dbReference>